<comment type="caution">
    <text evidence="3">The sequence shown here is derived from an EMBL/GenBank/DDBJ whole genome shotgun (WGS) entry which is preliminary data.</text>
</comment>
<sequence>MQSDWFKMKNNLVALQQKCKKEEETLKSKKIQIKHAELSLSELQKRRKHALQELARLAAEKAAMGKEKNSLEFVLKESRCRQHELQRQRESSISEHSVVMSVLEREEMDRQLDCAKTDLFAEQRRSREKLESMQDQKLEETCEHLQIVTDSEGLLRSRCACLEEKQKQDKEKIEAAEILVNKLQGELGECTMKKDTLERTLAQKELQLLEFQEQQRALHAERDGLRGALQLLKSQHSCVVKDAQEQTQRMVQKEEETTKLRDSLEQQKQEAKRREAELLAGASQHVKEAIEEERRTCEAEKVEAVQLHCGILEEEFRKRLGNMRSEIQRERSGALALQQEVAELKTVRPLTGDITEKSRAREQESLLAAVCQTLKEEHEAKYQRLQKDVTQETQKVVLQLEVAQKETERLRRMLEEQEGSCNQINAGLEQQIQ</sequence>
<dbReference type="Proteomes" id="UP000324091">
    <property type="component" value="Chromosome 5"/>
</dbReference>
<feature type="compositionally biased region" description="Basic and acidic residues" evidence="2">
    <location>
        <begin position="251"/>
        <end position="274"/>
    </location>
</feature>
<keyword evidence="4" id="KW-1185">Reference proteome</keyword>
<name>A0A5C6MZ45_9TELE</name>
<dbReference type="EMBL" id="RHFK02000018">
    <property type="protein sequence ID" value="TWW60432.1"/>
    <property type="molecule type" value="Genomic_DNA"/>
</dbReference>
<evidence type="ECO:0000256" key="2">
    <source>
        <dbReference type="SAM" id="MobiDB-lite"/>
    </source>
</evidence>
<feature type="coiled-coil region" evidence="1">
    <location>
        <begin position="12"/>
        <end position="60"/>
    </location>
</feature>
<protein>
    <submittedName>
        <fullName evidence="3">Uncharacterized protein</fullName>
    </submittedName>
</protein>
<organism evidence="3 4">
    <name type="scientific">Takifugu flavidus</name>
    <name type="common">sansaifugu</name>
    <dbReference type="NCBI Taxonomy" id="433684"/>
    <lineage>
        <taxon>Eukaryota</taxon>
        <taxon>Metazoa</taxon>
        <taxon>Chordata</taxon>
        <taxon>Craniata</taxon>
        <taxon>Vertebrata</taxon>
        <taxon>Euteleostomi</taxon>
        <taxon>Actinopterygii</taxon>
        <taxon>Neopterygii</taxon>
        <taxon>Teleostei</taxon>
        <taxon>Neoteleostei</taxon>
        <taxon>Acanthomorphata</taxon>
        <taxon>Eupercaria</taxon>
        <taxon>Tetraodontiformes</taxon>
        <taxon>Tetradontoidea</taxon>
        <taxon>Tetraodontidae</taxon>
        <taxon>Takifugu</taxon>
    </lineage>
</organism>
<accession>A0A5C6MZ45</accession>
<feature type="coiled-coil region" evidence="1">
    <location>
        <begin position="159"/>
        <end position="221"/>
    </location>
</feature>
<evidence type="ECO:0000256" key="1">
    <source>
        <dbReference type="SAM" id="Coils"/>
    </source>
</evidence>
<feature type="region of interest" description="Disordered" evidence="2">
    <location>
        <begin position="250"/>
        <end position="274"/>
    </location>
</feature>
<evidence type="ECO:0000313" key="4">
    <source>
        <dbReference type="Proteomes" id="UP000324091"/>
    </source>
</evidence>
<dbReference type="AlphaFoldDB" id="A0A5C6MZ45"/>
<feature type="coiled-coil region" evidence="1">
    <location>
        <begin position="368"/>
        <end position="420"/>
    </location>
</feature>
<reference evidence="3 4" key="1">
    <citation type="submission" date="2019-04" db="EMBL/GenBank/DDBJ databases">
        <title>Chromosome genome assembly for Takifugu flavidus.</title>
        <authorList>
            <person name="Xiao S."/>
        </authorList>
    </citation>
    <scope>NUCLEOTIDE SEQUENCE [LARGE SCALE GENOMIC DNA]</scope>
    <source>
        <strain evidence="3">HTHZ2018</strain>
        <tissue evidence="3">Muscle</tissue>
    </source>
</reference>
<keyword evidence="1" id="KW-0175">Coiled coil</keyword>
<gene>
    <name evidence="3" type="ORF">D4764_05G0005220</name>
</gene>
<evidence type="ECO:0000313" key="3">
    <source>
        <dbReference type="EMBL" id="TWW60432.1"/>
    </source>
</evidence>
<proteinExistence type="predicted"/>
<feature type="non-terminal residue" evidence="3">
    <location>
        <position position="433"/>
    </location>
</feature>